<keyword evidence="5" id="KW-0472">Membrane</keyword>
<dbReference type="EMBL" id="GU943091">
    <property type="protein sequence ID" value="ADD95746.1"/>
    <property type="molecule type" value="Genomic_DNA"/>
</dbReference>
<dbReference type="InterPro" id="IPR037721">
    <property type="entry name" value="Ferlin"/>
</dbReference>
<dbReference type="InterPro" id="IPR035892">
    <property type="entry name" value="C2_domain_sf"/>
</dbReference>
<evidence type="ECO:0000256" key="1">
    <source>
        <dbReference type="ARBA" id="ARBA00004167"/>
    </source>
</evidence>
<dbReference type="AlphaFoldDB" id="D6PJ45"/>
<dbReference type="PANTHER" id="PTHR12546:SF33">
    <property type="entry name" value="SPERM VESICLE FUSION PROTEIN FER-1"/>
    <property type="match status" value="1"/>
</dbReference>
<sequence>MKFPIEQRDLIGESGVTQGVLECWVEIFPPENVQLFPVIDIAAPQKQKFELRVIVWDAVDMKPMDTIGDMNDLYVTGALSYRDKKNKLKEKKRTTDIHWRSKQGKGSFNYRLVYEELELPMTMPGASESEFPRFVVKAYDKDVVGGSDLIGTEQVPEIKDLFKRAWRKFEIQQSRDQVLDKMTMAELRAEARRMYDTMLRKTANQLETARSAVAKDTERIESLLRQQEKQRRSKEKVDELPESKLRAFLMEDPARQLENTVVKFPEPSSKWVQHKLKGEGGRSRVYYRHINSNELTQEAPMEGILRQVFVNESDSKKFLQTYEKAGRHDAERDNGMRMWDIEKQHQNSGDSTELAKTKYRHT</sequence>
<feature type="region of interest" description="Disordered" evidence="6">
    <location>
        <begin position="342"/>
        <end position="362"/>
    </location>
</feature>
<keyword evidence="4" id="KW-1133">Transmembrane helix</keyword>
<evidence type="ECO:0000256" key="4">
    <source>
        <dbReference type="ARBA" id="ARBA00022989"/>
    </source>
</evidence>
<name>D6PJ45_9ZZZZ</name>
<keyword evidence="2" id="KW-0812">Transmembrane</keyword>
<comment type="subcellular location">
    <subcellularLocation>
        <location evidence="1">Membrane</location>
        <topology evidence="1">Single-pass membrane protein</topology>
    </subcellularLocation>
</comment>
<dbReference type="SUPFAM" id="SSF49562">
    <property type="entry name" value="C2 domain (Calcium/lipid-binding domain, CaLB)"/>
    <property type="match status" value="1"/>
</dbReference>
<evidence type="ECO:0000256" key="6">
    <source>
        <dbReference type="SAM" id="MobiDB-lite"/>
    </source>
</evidence>
<dbReference type="InterPro" id="IPR000008">
    <property type="entry name" value="C2_dom"/>
</dbReference>
<evidence type="ECO:0000256" key="2">
    <source>
        <dbReference type="ARBA" id="ARBA00022692"/>
    </source>
</evidence>
<dbReference type="Gene3D" id="2.60.40.150">
    <property type="entry name" value="C2 domain"/>
    <property type="match status" value="1"/>
</dbReference>
<feature type="domain" description="C2" evidence="7">
    <location>
        <begin position="29"/>
        <end position="171"/>
    </location>
</feature>
<accession>D6PJ45</accession>
<evidence type="ECO:0000256" key="5">
    <source>
        <dbReference type="ARBA" id="ARBA00023136"/>
    </source>
</evidence>
<protein>
    <recommendedName>
        <fullName evidence="7">C2 domain-containing protein</fullName>
    </recommendedName>
</protein>
<evidence type="ECO:0000259" key="7">
    <source>
        <dbReference type="PROSITE" id="PS50004"/>
    </source>
</evidence>
<proteinExistence type="predicted"/>
<dbReference type="PANTHER" id="PTHR12546">
    <property type="entry name" value="FER-1-LIKE"/>
    <property type="match status" value="1"/>
</dbReference>
<evidence type="ECO:0000313" key="8">
    <source>
        <dbReference type="EMBL" id="ADD95746.1"/>
    </source>
</evidence>
<dbReference type="GO" id="GO:0007009">
    <property type="term" value="P:plasma membrane organization"/>
    <property type="evidence" value="ECO:0007669"/>
    <property type="project" value="TreeGrafter"/>
</dbReference>
<keyword evidence="3" id="KW-0677">Repeat</keyword>
<organism evidence="8">
    <name type="scientific">uncultured organism MedDCM-OCT-S04-C46</name>
    <dbReference type="NCBI Taxonomy" id="743616"/>
    <lineage>
        <taxon>unclassified sequences</taxon>
        <taxon>environmental samples</taxon>
    </lineage>
</organism>
<dbReference type="GO" id="GO:0016020">
    <property type="term" value="C:membrane"/>
    <property type="evidence" value="ECO:0007669"/>
    <property type="project" value="UniProtKB-SubCell"/>
</dbReference>
<dbReference type="PROSITE" id="PS50004">
    <property type="entry name" value="C2"/>
    <property type="match status" value="1"/>
</dbReference>
<reference evidence="8" key="1">
    <citation type="journal article" date="2010" name="ISME J.">
        <title>Metagenome of the Mediterranean deep chlorophyll maximum studied by direct and fosmid library 454 pyrosequencing.</title>
        <authorList>
            <person name="Ghai R."/>
            <person name="Martin-Cuadrado A.B."/>
            <person name="Molto A.G."/>
            <person name="Heredia I.G."/>
            <person name="Cabrera R."/>
            <person name="Martin J."/>
            <person name="Verdu M."/>
            <person name="Deschamps P."/>
            <person name="Moreira D."/>
            <person name="Lopez-Garcia P."/>
            <person name="Mira A."/>
            <person name="Rodriguez-Valera F."/>
        </authorList>
    </citation>
    <scope>NUCLEOTIDE SEQUENCE</scope>
</reference>
<evidence type="ECO:0000256" key="3">
    <source>
        <dbReference type="ARBA" id="ARBA00022737"/>
    </source>
</evidence>